<evidence type="ECO:0000313" key="1">
    <source>
        <dbReference type="EMBL" id="MBB5131095.1"/>
    </source>
</evidence>
<accession>A0A840P4Y3</accession>
<sequence length="168" mass="19291">MAAVLVTPTRADGHRAVLRGLLYRRQRRLHWRDENDRRRAHLITALAALRLSGVVVVASGLDPKRQERARRKCMERLLWELGARGVGEVVFESRGRGLDEDDRRVVDVMRVQNSVSPQLRVRWQEAEREPLIWIPDIVAGAASLATAGQERFWKELGPELAIERFELN</sequence>
<evidence type="ECO:0000313" key="2">
    <source>
        <dbReference type="Proteomes" id="UP000578449"/>
    </source>
</evidence>
<dbReference type="RefSeq" id="WP_185047952.1">
    <property type="nucleotide sequence ID" value="NZ_BAABIX010000044.1"/>
</dbReference>
<dbReference type="EMBL" id="JACHGN010000002">
    <property type="protein sequence ID" value="MBB5131095.1"/>
    <property type="molecule type" value="Genomic_DNA"/>
</dbReference>
<comment type="caution">
    <text evidence="1">The sequence shown here is derived from an EMBL/GenBank/DDBJ whole genome shotgun (WGS) entry which is preliminary data.</text>
</comment>
<protein>
    <submittedName>
        <fullName evidence="1">Uncharacterized protein</fullName>
    </submittedName>
</protein>
<name>A0A840P4Y3_9ACTN</name>
<dbReference type="AlphaFoldDB" id="A0A840P4Y3"/>
<dbReference type="Proteomes" id="UP000578449">
    <property type="component" value="Unassembled WGS sequence"/>
</dbReference>
<proteinExistence type="predicted"/>
<reference evidence="1 2" key="1">
    <citation type="submission" date="2020-08" db="EMBL/GenBank/DDBJ databases">
        <title>Genomic Encyclopedia of Type Strains, Phase IV (KMG-IV): sequencing the most valuable type-strain genomes for metagenomic binning, comparative biology and taxonomic classification.</title>
        <authorList>
            <person name="Goeker M."/>
        </authorList>
    </citation>
    <scope>NUCLEOTIDE SEQUENCE [LARGE SCALE GENOMIC DNA]</scope>
    <source>
        <strain evidence="1 2">DSM 45615</strain>
    </source>
</reference>
<organism evidence="1 2">
    <name type="scientific">Thermocatellispora tengchongensis</name>
    <dbReference type="NCBI Taxonomy" id="1073253"/>
    <lineage>
        <taxon>Bacteria</taxon>
        <taxon>Bacillati</taxon>
        <taxon>Actinomycetota</taxon>
        <taxon>Actinomycetes</taxon>
        <taxon>Streptosporangiales</taxon>
        <taxon>Streptosporangiaceae</taxon>
        <taxon>Thermocatellispora</taxon>
    </lineage>
</organism>
<gene>
    <name evidence="1" type="ORF">HNP84_000801</name>
</gene>
<keyword evidence="2" id="KW-1185">Reference proteome</keyword>